<gene>
    <name evidence="2" type="ORF">H634G_10318</name>
</gene>
<keyword evidence="3" id="KW-1185">Reference proteome</keyword>
<sequence>MATEVGANDLMLLAMIVSSPRPPRIKSSAMQKIAAVSATTARQEATLENVQTVNKQRAKRVRQPRKLIHGRESAH</sequence>
<dbReference type="Proteomes" id="UP000054544">
    <property type="component" value="Unassembled WGS sequence"/>
</dbReference>
<evidence type="ECO:0000256" key="1">
    <source>
        <dbReference type="SAM" id="MobiDB-lite"/>
    </source>
</evidence>
<evidence type="ECO:0000313" key="2">
    <source>
        <dbReference type="EMBL" id="KJK74411.1"/>
    </source>
</evidence>
<proteinExistence type="predicted"/>
<feature type="compositionally biased region" description="Basic residues" evidence="1">
    <location>
        <begin position="56"/>
        <end position="68"/>
    </location>
</feature>
<organism evidence="2 3">
    <name type="scientific">Metarhizium anisopliae BRIP 53293</name>
    <dbReference type="NCBI Taxonomy" id="1291518"/>
    <lineage>
        <taxon>Eukaryota</taxon>
        <taxon>Fungi</taxon>
        <taxon>Dikarya</taxon>
        <taxon>Ascomycota</taxon>
        <taxon>Pezizomycotina</taxon>
        <taxon>Sordariomycetes</taxon>
        <taxon>Hypocreomycetidae</taxon>
        <taxon>Hypocreales</taxon>
        <taxon>Clavicipitaceae</taxon>
        <taxon>Metarhizium</taxon>
    </lineage>
</organism>
<dbReference type="EMBL" id="KE384760">
    <property type="protein sequence ID" value="KJK74411.1"/>
    <property type="molecule type" value="Genomic_DNA"/>
</dbReference>
<feature type="region of interest" description="Disordered" evidence="1">
    <location>
        <begin position="50"/>
        <end position="75"/>
    </location>
</feature>
<name>A0A0D9NKJ7_METAN</name>
<dbReference type="AlphaFoldDB" id="A0A0D9NKJ7"/>
<accession>A0A0D9NKJ7</accession>
<evidence type="ECO:0000313" key="3">
    <source>
        <dbReference type="Proteomes" id="UP000054544"/>
    </source>
</evidence>
<reference evidence="3" key="1">
    <citation type="journal article" date="2014" name="BMC Genomics">
        <title>The genome sequence of the biocontrol fungus Metarhizium anisopliae and comparative genomics of Metarhizium species.</title>
        <authorList>
            <person name="Pattemore J.A."/>
            <person name="Hane J.K."/>
            <person name="Williams A.H."/>
            <person name="Wilson B.A."/>
            <person name="Stodart B.J."/>
            <person name="Ash G.J."/>
        </authorList>
    </citation>
    <scope>NUCLEOTIDE SEQUENCE [LARGE SCALE GENOMIC DNA]</scope>
    <source>
        <strain evidence="3">BRIP 53293</strain>
    </source>
</reference>
<protein>
    <submittedName>
        <fullName evidence="2">Uncharacterized protein</fullName>
    </submittedName>
</protein>